<dbReference type="EMBL" id="HACG01045028">
    <property type="protein sequence ID" value="CEK91893.1"/>
    <property type="molecule type" value="Transcribed_RNA"/>
</dbReference>
<organism evidence="1">
    <name type="scientific">Arion vulgaris</name>
    <dbReference type="NCBI Taxonomy" id="1028688"/>
    <lineage>
        <taxon>Eukaryota</taxon>
        <taxon>Metazoa</taxon>
        <taxon>Spiralia</taxon>
        <taxon>Lophotrochozoa</taxon>
        <taxon>Mollusca</taxon>
        <taxon>Gastropoda</taxon>
        <taxon>Heterobranchia</taxon>
        <taxon>Euthyneura</taxon>
        <taxon>Panpulmonata</taxon>
        <taxon>Eupulmonata</taxon>
        <taxon>Stylommatophora</taxon>
        <taxon>Helicina</taxon>
        <taxon>Arionoidea</taxon>
        <taxon>Arionidae</taxon>
        <taxon>Arion</taxon>
    </lineage>
</organism>
<proteinExistence type="predicted"/>
<protein>
    <submittedName>
        <fullName evidence="1">Uncharacterized protein</fullName>
    </submittedName>
</protein>
<dbReference type="AlphaFoldDB" id="A0A0B7BFZ0"/>
<gene>
    <name evidence="1" type="primary">ORF185411</name>
</gene>
<sequence>MYCPIRGTPGGKFGGALLVDGTDDIRDGDVMDAAVDVDDVVVVPVDSKAVLVADGRFKDEATVVTDVLERSY</sequence>
<accession>A0A0B7BFZ0</accession>
<evidence type="ECO:0000313" key="1">
    <source>
        <dbReference type="EMBL" id="CEK91893.1"/>
    </source>
</evidence>
<reference evidence="1" key="1">
    <citation type="submission" date="2014-12" db="EMBL/GenBank/DDBJ databases">
        <title>Insight into the proteome of Arion vulgaris.</title>
        <authorList>
            <person name="Aradska J."/>
            <person name="Bulat T."/>
            <person name="Smidak R."/>
            <person name="Sarate P."/>
            <person name="Gangsoo J."/>
            <person name="Sialana F."/>
            <person name="Bilban M."/>
            <person name="Lubec G."/>
        </authorList>
    </citation>
    <scope>NUCLEOTIDE SEQUENCE</scope>
    <source>
        <tissue evidence="1">Skin</tissue>
    </source>
</reference>
<name>A0A0B7BFZ0_9EUPU</name>